<comment type="similarity">
    <text evidence="2">Belongs to the Fur family.</text>
</comment>
<keyword evidence="7 12" id="KW-0479">Metal-binding</keyword>
<dbReference type="InterPro" id="IPR036388">
    <property type="entry name" value="WH-like_DNA-bd_sf"/>
</dbReference>
<keyword evidence="13" id="KW-0408">Iron</keyword>
<dbReference type="GO" id="GO:0005829">
    <property type="term" value="C:cytosol"/>
    <property type="evidence" value="ECO:0007669"/>
    <property type="project" value="TreeGrafter"/>
</dbReference>
<dbReference type="EMBL" id="PUIA01000042">
    <property type="protein sequence ID" value="PQO29116.1"/>
    <property type="molecule type" value="Genomic_DNA"/>
</dbReference>
<feature type="binding site" evidence="12">
    <location>
        <position position="154"/>
    </location>
    <ligand>
        <name>Zn(2+)</name>
        <dbReference type="ChEBI" id="CHEBI:29105"/>
    </ligand>
</feature>
<dbReference type="PANTHER" id="PTHR33202:SF2">
    <property type="entry name" value="FERRIC UPTAKE REGULATION PROTEIN"/>
    <property type="match status" value="1"/>
</dbReference>
<dbReference type="InterPro" id="IPR043135">
    <property type="entry name" value="Fur_C"/>
</dbReference>
<sequence>MSDPFALEAVDVALTPMERFEEYLKSKGKRITQPRRILIEHVFSHHEHFDADQLIDELSHHSKGSDRVSRPTVYRTLNELVEAGLLRKMEIGGRAVYEHDYGYPDHDHLYCTQCQQLIEFQSAELKELRDEVARLHQFRATGHRFIINGVCEECQKKSRRKKRRVDLI</sequence>
<evidence type="ECO:0000256" key="7">
    <source>
        <dbReference type="ARBA" id="ARBA00022723"/>
    </source>
</evidence>
<protein>
    <recommendedName>
        <fullName evidence="4">Ferric uptake regulation protein</fullName>
    </recommendedName>
</protein>
<evidence type="ECO:0000256" key="3">
    <source>
        <dbReference type="ARBA" id="ARBA00011738"/>
    </source>
</evidence>
<evidence type="ECO:0000256" key="13">
    <source>
        <dbReference type="PIRSR" id="PIRSR602481-2"/>
    </source>
</evidence>
<comment type="subunit">
    <text evidence="3">Homodimer.</text>
</comment>
<dbReference type="RefSeq" id="WP_105355003.1">
    <property type="nucleotide sequence ID" value="NZ_PUIA01000042.1"/>
</dbReference>
<evidence type="ECO:0000256" key="11">
    <source>
        <dbReference type="ARBA" id="ARBA00023163"/>
    </source>
</evidence>
<dbReference type="GO" id="GO:0003700">
    <property type="term" value="F:DNA-binding transcription factor activity"/>
    <property type="evidence" value="ECO:0007669"/>
    <property type="project" value="InterPro"/>
</dbReference>
<dbReference type="OrthoDB" id="8659436at2"/>
<dbReference type="Pfam" id="PF01475">
    <property type="entry name" value="FUR"/>
    <property type="match status" value="1"/>
</dbReference>
<dbReference type="GO" id="GO:1900376">
    <property type="term" value="P:regulation of secondary metabolite biosynthetic process"/>
    <property type="evidence" value="ECO:0007669"/>
    <property type="project" value="TreeGrafter"/>
</dbReference>
<dbReference type="Gene3D" id="1.10.10.10">
    <property type="entry name" value="Winged helix-like DNA-binding domain superfamily/Winged helix DNA-binding domain"/>
    <property type="match status" value="1"/>
</dbReference>
<evidence type="ECO:0000256" key="12">
    <source>
        <dbReference type="PIRSR" id="PIRSR602481-1"/>
    </source>
</evidence>
<evidence type="ECO:0000256" key="10">
    <source>
        <dbReference type="ARBA" id="ARBA00023125"/>
    </source>
</evidence>
<evidence type="ECO:0000256" key="1">
    <source>
        <dbReference type="ARBA" id="ARBA00004496"/>
    </source>
</evidence>
<keyword evidence="9" id="KW-0805">Transcription regulation</keyword>
<dbReference type="InterPro" id="IPR036390">
    <property type="entry name" value="WH_DNA-bd_sf"/>
</dbReference>
<organism evidence="14 15">
    <name type="scientific">Blastopirellula marina</name>
    <dbReference type="NCBI Taxonomy" id="124"/>
    <lineage>
        <taxon>Bacteria</taxon>
        <taxon>Pseudomonadati</taxon>
        <taxon>Planctomycetota</taxon>
        <taxon>Planctomycetia</taxon>
        <taxon>Pirellulales</taxon>
        <taxon>Pirellulaceae</taxon>
        <taxon>Blastopirellula</taxon>
    </lineage>
</organism>
<proteinExistence type="inferred from homology"/>
<keyword evidence="6" id="KW-0678">Repressor</keyword>
<keyword evidence="10" id="KW-0238">DNA-binding</keyword>
<name>A0A2S8FAB8_9BACT</name>
<evidence type="ECO:0000256" key="2">
    <source>
        <dbReference type="ARBA" id="ARBA00007957"/>
    </source>
</evidence>
<gene>
    <name evidence="14" type="ORF">C5Y96_15285</name>
</gene>
<feature type="binding site" evidence="12">
    <location>
        <position position="114"/>
    </location>
    <ligand>
        <name>Zn(2+)</name>
        <dbReference type="ChEBI" id="CHEBI:29105"/>
    </ligand>
</feature>
<feature type="binding site" evidence="13">
    <location>
        <position position="143"/>
    </location>
    <ligand>
        <name>Fe cation</name>
        <dbReference type="ChEBI" id="CHEBI:24875"/>
    </ligand>
</feature>
<feature type="binding site" evidence="12">
    <location>
        <position position="151"/>
    </location>
    <ligand>
        <name>Zn(2+)</name>
        <dbReference type="ChEBI" id="CHEBI:29105"/>
    </ligand>
</feature>
<keyword evidence="5" id="KW-0963">Cytoplasm</keyword>
<dbReference type="SUPFAM" id="SSF46785">
    <property type="entry name" value="Winged helix' DNA-binding domain"/>
    <property type="match status" value="1"/>
</dbReference>
<dbReference type="Proteomes" id="UP000240009">
    <property type="component" value="Unassembled WGS sequence"/>
</dbReference>
<keyword evidence="8 12" id="KW-0862">Zinc</keyword>
<comment type="cofactor">
    <cofactor evidence="13">
        <name>Mn(2+)</name>
        <dbReference type="ChEBI" id="CHEBI:29035"/>
    </cofactor>
    <cofactor evidence="13">
        <name>Fe(2+)</name>
        <dbReference type="ChEBI" id="CHEBI:29033"/>
    </cofactor>
    <text evidence="13">Binds 1 Mn(2+) or Fe(2+) ion per subunit.</text>
</comment>
<evidence type="ECO:0000256" key="4">
    <source>
        <dbReference type="ARBA" id="ARBA00020910"/>
    </source>
</evidence>
<evidence type="ECO:0000256" key="5">
    <source>
        <dbReference type="ARBA" id="ARBA00022490"/>
    </source>
</evidence>
<feature type="binding site" evidence="13">
    <location>
        <position position="107"/>
    </location>
    <ligand>
        <name>Fe cation</name>
        <dbReference type="ChEBI" id="CHEBI:24875"/>
    </ligand>
</feature>
<evidence type="ECO:0000256" key="9">
    <source>
        <dbReference type="ARBA" id="ARBA00023015"/>
    </source>
</evidence>
<dbReference type="CDD" id="cd07153">
    <property type="entry name" value="Fur_like"/>
    <property type="match status" value="1"/>
</dbReference>
<evidence type="ECO:0000313" key="14">
    <source>
        <dbReference type="EMBL" id="PQO29116.1"/>
    </source>
</evidence>
<dbReference type="Gene3D" id="3.30.1490.190">
    <property type="match status" value="1"/>
</dbReference>
<dbReference type="GO" id="GO:0045892">
    <property type="term" value="P:negative regulation of DNA-templated transcription"/>
    <property type="evidence" value="ECO:0007669"/>
    <property type="project" value="TreeGrafter"/>
</dbReference>
<dbReference type="PANTHER" id="PTHR33202">
    <property type="entry name" value="ZINC UPTAKE REGULATION PROTEIN"/>
    <property type="match status" value="1"/>
</dbReference>
<dbReference type="GO" id="GO:0000976">
    <property type="term" value="F:transcription cis-regulatory region binding"/>
    <property type="evidence" value="ECO:0007669"/>
    <property type="project" value="TreeGrafter"/>
</dbReference>
<comment type="cofactor">
    <cofactor evidence="12">
        <name>Zn(2+)</name>
        <dbReference type="ChEBI" id="CHEBI:29105"/>
    </cofactor>
    <text evidence="12">Binds 1 zinc ion per subunit.</text>
</comment>
<keyword evidence="11" id="KW-0804">Transcription</keyword>
<comment type="caution">
    <text evidence="14">The sequence shown here is derived from an EMBL/GenBank/DDBJ whole genome shotgun (WGS) entry which is preliminary data.</text>
</comment>
<reference evidence="14 15" key="1">
    <citation type="submission" date="2018-02" db="EMBL/GenBank/DDBJ databases">
        <title>Comparative genomes isolates from brazilian mangrove.</title>
        <authorList>
            <person name="Araujo J.E."/>
            <person name="Taketani R.G."/>
            <person name="Silva M.C.P."/>
            <person name="Loureco M.V."/>
            <person name="Andreote F.D."/>
        </authorList>
    </citation>
    <scope>NUCLEOTIDE SEQUENCE [LARGE SCALE GENOMIC DNA]</scope>
    <source>
        <strain evidence="14 15">HEX-2 MGV</strain>
    </source>
</reference>
<evidence type="ECO:0000256" key="6">
    <source>
        <dbReference type="ARBA" id="ARBA00022491"/>
    </source>
</evidence>
<feature type="binding site" evidence="12">
    <location>
        <position position="111"/>
    </location>
    <ligand>
        <name>Zn(2+)</name>
        <dbReference type="ChEBI" id="CHEBI:29105"/>
    </ligand>
</feature>
<comment type="subcellular location">
    <subcellularLocation>
        <location evidence="1">Cytoplasm</location>
    </subcellularLocation>
</comment>
<dbReference type="GO" id="GO:0008270">
    <property type="term" value="F:zinc ion binding"/>
    <property type="evidence" value="ECO:0007669"/>
    <property type="project" value="TreeGrafter"/>
</dbReference>
<accession>A0A2S8FAB8</accession>
<dbReference type="InterPro" id="IPR002481">
    <property type="entry name" value="FUR"/>
</dbReference>
<evidence type="ECO:0000313" key="15">
    <source>
        <dbReference type="Proteomes" id="UP000240009"/>
    </source>
</evidence>
<dbReference type="AlphaFoldDB" id="A0A2S8FAB8"/>
<evidence type="ECO:0000256" key="8">
    <source>
        <dbReference type="ARBA" id="ARBA00022833"/>
    </source>
</evidence>